<sequence length="177" mass="20059">MNHLRTIGVYRTKNQHLRGKITTLRTGLYKYVPRLVLCALYFAGTVLTVRARGFSECCFLCFYSLKFVLVLCISSKLTTCREAHISVLLEQPLDVSVLDTLAPTDRSMHTNHETHFESNTHTATSYLAPHPRWRCSNCITRAQLVTTISYNLRDNYNILITITQQAAHAVSRTAVPA</sequence>
<dbReference type="AlphaFoldDB" id="A0AAD9L5J0"/>
<protein>
    <submittedName>
        <fullName evidence="1">Uncharacterized protein</fullName>
    </submittedName>
</protein>
<dbReference type="EMBL" id="JAODUO010000316">
    <property type="protein sequence ID" value="KAK2183291.1"/>
    <property type="molecule type" value="Genomic_DNA"/>
</dbReference>
<comment type="caution">
    <text evidence="1">The sequence shown here is derived from an EMBL/GenBank/DDBJ whole genome shotgun (WGS) entry which is preliminary data.</text>
</comment>
<evidence type="ECO:0000313" key="2">
    <source>
        <dbReference type="Proteomes" id="UP001209878"/>
    </source>
</evidence>
<dbReference type="Proteomes" id="UP001209878">
    <property type="component" value="Unassembled WGS sequence"/>
</dbReference>
<name>A0AAD9L5J0_RIDPI</name>
<accession>A0AAD9L5J0</accession>
<keyword evidence="2" id="KW-1185">Reference proteome</keyword>
<organism evidence="1 2">
    <name type="scientific">Ridgeia piscesae</name>
    <name type="common">Tubeworm</name>
    <dbReference type="NCBI Taxonomy" id="27915"/>
    <lineage>
        <taxon>Eukaryota</taxon>
        <taxon>Metazoa</taxon>
        <taxon>Spiralia</taxon>
        <taxon>Lophotrochozoa</taxon>
        <taxon>Annelida</taxon>
        <taxon>Polychaeta</taxon>
        <taxon>Sedentaria</taxon>
        <taxon>Canalipalpata</taxon>
        <taxon>Sabellida</taxon>
        <taxon>Siboglinidae</taxon>
        <taxon>Ridgeia</taxon>
    </lineage>
</organism>
<gene>
    <name evidence="1" type="ORF">NP493_317g01015</name>
</gene>
<reference evidence="1" key="1">
    <citation type="journal article" date="2023" name="Mol. Biol. Evol.">
        <title>Third-Generation Sequencing Reveals the Adaptive Role of the Epigenome in Three Deep-Sea Polychaetes.</title>
        <authorList>
            <person name="Perez M."/>
            <person name="Aroh O."/>
            <person name="Sun Y."/>
            <person name="Lan Y."/>
            <person name="Juniper S.K."/>
            <person name="Young C.R."/>
            <person name="Angers B."/>
            <person name="Qian P.Y."/>
        </authorList>
    </citation>
    <scope>NUCLEOTIDE SEQUENCE</scope>
    <source>
        <strain evidence="1">R07B-5</strain>
    </source>
</reference>
<proteinExistence type="predicted"/>
<evidence type="ECO:0000313" key="1">
    <source>
        <dbReference type="EMBL" id="KAK2183291.1"/>
    </source>
</evidence>